<dbReference type="InterPro" id="IPR036397">
    <property type="entry name" value="RNaseH_sf"/>
</dbReference>
<keyword evidence="5" id="KW-1185">Reference proteome</keyword>
<dbReference type="SUPFAM" id="SSF56672">
    <property type="entry name" value="DNA/RNA polymerases"/>
    <property type="match status" value="1"/>
</dbReference>
<feature type="domain" description="Reverse transcriptase/retrotransposon-derived protein RNase H-like" evidence="3">
    <location>
        <begin position="236"/>
        <end position="305"/>
    </location>
</feature>
<proteinExistence type="predicted"/>
<feature type="compositionally biased region" description="Basic and acidic residues" evidence="2">
    <location>
        <begin position="559"/>
        <end position="570"/>
    </location>
</feature>
<evidence type="ECO:0000256" key="1">
    <source>
        <dbReference type="ARBA" id="ARBA00023268"/>
    </source>
</evidence>
<gene>
    <name evidence="4" type="ORF">PR048_016701</name>
</gene>
<dbReference type="PANTHER" id="PTHR37984:SF5">
    <property type="entry name" value="PROTEIN NYNRIN-LIKE"/>
    <property type="match status" value="1"/>
</dbReference>
<dbReference type="PANTHER" id="PTHR37984">
    <property type="entry name" value="PROTEIN CBG26694"/>
    <property type="match status" value="1"/>
</dbReference>
<reference evidence="4 5" key="1">
    <citation type="submission" date="2023-02" db="EMBL/GenBank/DDBJ databases">
        <title>LHISI_Scaffold_Assembly.</title>
        <authorList>
            <person name="Stuart O.P."/>
            <person name="Cleave R."/>
            <person name="Magrath M.J.L."/>
            <person name="Mikheyev A.S."/>
        </authorList>
    </citation>
    <scope>NUCLEOTIDE SEQUENCE [LARGE SCALE GENOMIC DNA]</scope>
    <source>
        <strain evidence="4">Daus_M_001</strain>
        <tissue evidence="4">Leg muscle</tissue>
    </source>
</reference>
<dbReference type="InterPro" id="IPR043502">
    <property type="entry name" value="DNA/RNA_pol_sf"/>
</dbReference>
<comment type="caution">
    <text evidence="4">The sequence shown here is derived from an EMBL/GenBank/DDBJ whole genome shotgun (WGS) entry which is preliminary data.</text>
</comment>
<evidence type="ECO:0000259" key="3">
    <source>
        <dbReference type="Pfam" id="PF17919"/>
    </source>
</evidence>
<protein>
    <recommendedName>
        <fullName evidence="3">Reverse transcriptase/retrotransposon-derived protein RNase H-like domain-containing protein</fullName>
    </recommendedName>
</protein>
<sequence>MYAHHAEQTRRTTRTANRNLESRRKGKVELVESVDITDITQKSAGNGGVDTEIQLRRRLFPAEWDKPQRNGIAGQKNEAMPFANQRLGSSPTNRQSFAASNGESQRCLRRRGGGVEGTENLPRDAISISEDISRVPSRLRAPRSRTRAIFLLKHARVACKQLVLLESIPPTSPLSQRLCQNLSEKEFILREEEENWTTEAVRDSPQTSIQLKEMTTNATRRFALEYPVWKLFDILMAKHNASVECHLYTNASVYALGAIFAQCYQQGKEKTVAMARRTLSKIEKNYKVTEKEMLGIMWSLQRFARRVSDTTHRPPSTFEFATSTITWRSPLHTVYCKTHDGIVFYTSRNRIHFEQEWKPIISETLQLKLVLDKSGRLMRHSEDIRTCDLCQRCKHVQEHLIGELQPIIPENPLDLVPVELFGPLPQSKAKVSYVFVMMDIFSKYTKLSYKKCLLSDKGTQFTGKRRQAGTRKLNVLFTSSPVRYPRGNPVERRMKSVGNMLMILCHKSHQNWIDKLPTIEYVMNNTVHESTTITSLEALTGRRSEIFDMSGLPSPPQSTHKETEDKTEEAKQELLEFARKKLIPATDRCRKYVNRSKKLMPLYVGPVKIINNCYEVVCLDTGKVLGRYNIMALREYQSLITQEGRPSKGGLRTKDDAVSGVRRANSARGVLLAADSGEVQVLLFRPSEDEFTTPATSAELWLFPAIDTAKSYFPQATNARLPQRRAPGGVIPEYLNVGIVPHGDAHLASPSSALNTSQPFTSFRRIFVSTTIVIKSHRDMEIEDFPSPAPVNPPFSSDTPTFGHIPHYTSLRTSPSGKTASRVEFTHEPRHTHVTCAETKTARRHPPRRQTSCVGSGAHRGACVTLRAATARRGRHARATPPLPGEKRPNYVRADYRNKESVARKRCSSLPTHHPLSALRVKEYESAIGNGADGFCQFCFATSAKGCVDVTVVSLGLGIGLGHVKRCTDIPSENSHPLECTFYRSIRPVFGNSL</sequence>
<dbReference type="Proteomes" id="UP001159363">
    <property type="component" value="Chromosome 5"/>
</dbReference>
<name>A0ABQ9H7G9_9NEOP</name>
<feature type="region of interest" description="Disordered" evidence="2">
    <location>
        <begin position="548"/>
        <end position="570"/>
    </location>
</feature>
<feature type="compositionally biased region" description="Polar residues" evidence="2">
    <location>
        <begin position="86"/>
        <end position="104"/>
    </location>
</feature>
<keyword evidence="1" id="KW-0511">Multifunctional enzyme</keyword>
<evidence type="ECO:0000256" key="2">
    <source>
        <dbReference type="SAM" id="MobiDB-lite"/>
    </source>
</evidence>
<dbReference type="Gene3D" id="3.30.420.10">
    <property type="entry name" value="Ribonuclease H-like superfamily/Ribonuclease H"/>
    <property type="match status" value="1"/>
</dbReference>
<dbReference type="InterPro" id="IPR050951">
    <property type="entry name" value="Retrovirus_Pol_polyprotein"/>
</dbReference>
<feature type="compositionally biased region" description="Basic and acidic residues" evidence="2">
    <location>
        <begin position="1"/>
        <end position="10"/>
    </location>
</feature>
<dbReference type="Pfam" id="PF17919">
    <property type="entry name" value="RT_RNaseH_2"/>
    <property type="match status" value="1"/>
</dbReference>
<evidence type="ECO:0000313" key="5">
    <source>
        <dbReference type="Proteomes" id="UP001159363"/>
    </source>
</evidence>
<dbReference type="SUPFAM" id="SSF53098">
    <property type="entry name" value="Ribonuclease H-like"/>
    <property type="match status" value="1"/>
</dbReference>
<feature type="region of interest" description="Disordered" evidence="2">
    <location>
        <begin position="83"/>
        <end position="122"/>
    </location>
</feature>
<evidence type="ECO:0000313" key="4">
    <source>
        <dbReference type="EMBL" id="KAJ8880235.1"/>
    </source>
</evidence>
<feature type="region of interest" description="Disordered" evidence="2">
    <location>
        <begin position="870"/>
        <end position="890"/>
    </location>
</feature>
<dbReference type="InterPro" id="IPR012337">
    <property type="entry name" value="RNaseH-like_sf"/>
</dbReference>
<dbReference type="EMBL" id="JARBHB010000006">
    <property type="protein sequence ID" value="KAJ8880235.1"/>
    <property type="molecule type" value="Genomic_DNA"/>
</dbReference>
<accession>A0ABQ9H7G9</accession>
<organism evidence="4 5">
    <name type="scientific">Dryococelus australis</name>
    <dbReference type="NCBI Taxonomy" id="614101"/>
    <lineage>
        <taxon>Eukaryota</taxon>
        <taxon>Metazoa</taxon>
        <taxon>Ecdysozoa</taxon>
        <taxon>Arthropoda</taxon>
        <taxon>Hexapoda</taxon>
        <taxon>Insecta</taxon>
        <taxon>Pterygota</taxon>
        <taxon>Neoptera</taxon>
        <taxon>Polyneoptera</taxon>
        <taxon>Phasmatodea</taxon>
        <taxon>Verophasmatodea</taxon>
        <taxon>Anareolatae</taxon>
        <taxon>Phasmatidae</taxon>
        <taxon>Eurycanthinae</taxon>
        <taxon>Dryococelus</taxon>
    </lineage>
</organism>
<feature type="region of interest" description="Disordered" evidence="2">
    <location>
        <begin position="1"/>
        <end position="25"/>
    </location>
</feature>
<dbReference type="InterPro" id="IPR041577">
    <property type="entry name" value="RT_RNaseH_2"/>
</dbReference>